<keyword evidence="2" id="KW-1185">Reference proteome</keyword>
<protein>
    <submittedName>
        <fullName evidence="1">Uncharacterized protein</fullName>
    </submittedName>
</protein>
<dbReference type="OrthoDB" id="8478788at2"/>
<dbReference type="AlphaFoldDB" id="A0A2S5R7M6"/>
<proteinExistence type="predicted"/>
<organism evidence="1 2">
    <name type="scientific">Holospora curviuscula</name>
    <dbReference type="NCBI Taxonomy" id="1082868"/>
    <lineage>
        <taxon>Bacteria</taxon>
        <taxon>Pseudomonadati</taxon>
        <taxon>Pseudomonadota</taxon>
        <taxon>Alphaproteobacteria</taxon>
        <taxon>Holosporales</taxon>
        <taxon>Holosporaceae</taxon>
        <taxon>Holospora</taxon>
    </lineage>
</organism>
<dbReference type="EMBL" id="PHHC01000132">
    <property type="protein sequence ID" value="PPE03182.1"/>
    <property type="molecule type" value="Genomic_DNA"/>
</dbReference>
<accession>A0A2S5R7M6</accession>
<reference evidence="1 2" key="1">
    <citation type="submission" date="2017-11" db="EMBL/GenBank/DDBJ databases">
        <title>Comparative genomic analysis of Holospora spp., intranuclear symbionts of paramecia.</title>
        <authorList>
            <person name="Garushyants S.K."/>
            <person name="Beliavskaya A."/>
            <person name="Malko D.B."/>
            <person name="Logacheva M.D."/>
            <person name="Rautian M.S."/>
            <person name="Gelfand M.S."/>
        </authorList>
    </citation>
    <scope>NUCLEOTIDE SEQUENCE [LARGE SCALE GENOMIC DNA]</scope>
    <source>
        <strain evidence="2">02AZ16</strain>
    </source>
</reference>
<evidence type="ECO:0000313" key="1">
    <source>
        <dbReference type="EMBL" id="PPE03182.1"/>
    </source>
</evidence>
<dbReference type="RefSeq" id="WP_129591964.1">
    <property type="nucleotide sequence ID" value="NZ_PHHC01000132.1"/>
</dbReference>
<sequence length="173" mass="19798">MTIIVMRPNEGTPIDLTVLKSLLPVGSYPSQTVLNTWIKMAVQWLEMRLNQAFLTQTIQIISRNNRIPLSRRPFIHLLNVKQKGKVLNPSQYILEKNSAGLEEVLVPFQWKSPSITVEYEAGYGETFDSVPVVFRQVIMNTVKHLCEHTGDPKGLNDSLEPWLAAGHRTYRLW</sequence>
<name>A0A2S5R7M6_9PROT</name>
<comment type="caution">
    <text evidence="1">The sequence shown here is derived from an EMBL/GenBank/DDBJ whole genome shotgun (WGS) entry which is preliminary data.</text>
</comment>
<gene>
    <name evidence="1" type="ORF">HCUR_01382</name>
</gene>
<evidence type="ECO:0000313" key="2">
    <source>
        <dbReference type="Proteomes" id="UP000239425"/>
    </source>
</evidence>
<dbReference type="Proteomes" id="UP000239425">
    <property type="component" value="Unassembled WGS sequence"/>
</dbReference>